<dbReference type="InterPro" id="IPR036271">
    <property type="entry name" value="Tet_transcr_reg_TetR-rel_C_sf"/>
</dbReference>
<evidence type="ECO:0000256" key="4">
    <source>
        <dbReference type="PROSITE-ProRule" id="PRU00335"/>
    </source>
</evidence>
<dbReference type="PROSITE" id="PS50977">
    <property type="entry name" value="HTH_TETR_2"/>
    <property type="match status" value="1"/>
</dbReference>
<evidence type="ECO:0000256" key="3">
    <source>
        <dbReference type="ARBA" id="ARBA00023163"/>
    </source>
</evidence>
<name>A0A202B4B2_CHRVL</name>
<evidence type="ECO:0000313" key="7">
    <source>
        <dbReference type="Proteomes" id="UP000196342"/>
    </source>
</evidence>
<dbReference type="SUPFAM" id="SSF48498">
    <property type="entry name" value="Tetracyclin repressor-like, C-terminal domain"/>
    <property type="match status" value="1"/>
</dbReference>
<dbReference type="Pfam" id="PF16859">
    <property type="entry name" value="TetR_C_11"/>
    <property type="match status" value="1"/>
</dbReference>
<keyword evidence="7" id="KW-1185">Reference proteome</keyword>
<dbReference type="GO" id="GO:0000976">
    <property type="term" value="F:transcription cis-regulatory region binding"/>
    <property type="evidence" value="ECO:0007669"/>
    <property type="project" value="TreeGrafter"/>
</dbReference>
<gene>
    <name evidence="6" type="ORF">CBW21_18340</name>
</gene>
<dbReference type="Pfam" id="PF00440">
    <property type="entry name" value="TetR_N"/>
    <property type="match status" value="1"/>
</dbReference>
<dbReference type="EMBL" id="NHOO01000018">
    <property type="protein sequence ID" value="OVE46413.1"/>
    <property type="molecule type" value="Genomic_DNA"/>
</dbReference>
<dbReference type="PANTHER" id="PTHR30055">
    <property type="entry name" value="HTH-TYPE TRANSCRIPTIONAL REGULATOR RUTR"/>
    <property type="match status" value="1"/>
</dbReference>
<dbReference type="PANTHER" id="PTHR30055:SF240">
    <property type="entry name" value="HTH-TYPE TRANSCRIPTIONAL REGULATOR ACRR"/>
    <property type="match status" value="1"/>
</dbReference>
<dbReference type="Gene3D" id="1.10.357.10">
    <property type="entry name" value="Tetracycline Repressor, domain 2"/>
    <property type="match status" value="1"/>
</dbReference>
<organism evidence="6 7">
    <name type="scientific">Chromobacterium violaceum</name>
    <dbReference type="NCBI Taxonomy" id="536"/>
    <lineage>
        <taxon>Bacteria</taxon>
        <taxon>Pseudomonadati</taxon>
        <taxon>Pseudomonadota</taxon>
        <taxon>Betaproteobacteria</taxon>
        <taxon>Neisseriales</taxon>
        <taxon>Chromobacteriaceae</taxon>
        <taxon>Chromobacterium</taxon>
    </lineage>
</organism>
<sequence>MPDPGLKAYSADITEQPFRKTAMGETGSSRWQRKKDARPSEILDAALTLFVEKGYLATKMEDIARAAGVTKGTPYLYFQNKEEIFKAVVRETIVARVHAMSAQLAQLHGVGSSELLFLALDDWWTYIGSTRSAGLCKLMAAEATNFPDLARFYYEEAILPARQLLGHIIQRGMDSGEFRPVHLDYAIDAVTAPMMMTMILSHSFALVPGCCDTLKDNPLEFLKTSLRLTLQGMQQPAPQDART</sequence>
<evidence type="ECO:0000256" key="2">
    <source>
        <dbReference type="ARBA" id="ARBA00023125"/>
    </source>
</evidence>
<keyword evidence="3" id="KW-0804">Transcription</keyword>
<comment type="caution">
    <text evidence="6">The sequence shown here is derived from an EMBL/GenBank/DDBJ whole genome shotgun (WGS) entry which is preliminary data.</text>
</comment>
<protein>
    <submittedName>
        <fullName evidence="6">TetR family transcriptional regulator</fullName>
    </submittedName>
</protein>
<proteinExistence type="predicted"/>
<evidence type="ECO:0000259" key="5">
    <source>
        <dbReference type="PROSITE" id="PS50977"/>
    </source>
</evidence>
<dbReference type="InterPro" id="IPR001647">
    <property type="entry name" value="HTH_TetR"/>
</dbReference>
<dbReference type="AlphaFoldDB" id="A0A202B4B2"/>
<feature type="DNA-binding region" description="H-T-H motif" evidence="4">
    <location>
        <begin position="59"/>
        <end position="78"/>
    </location>
</feature>
<dbReference type="InterPro" id="IPR050109">
    <property type="entry name" value="HTH-type_TetR-like_transc_reg"/>
</dbReference>
<evidence type="ECO:0000256" key="1">
    <source>
        <dbReference type="ARBA" id="ARBA00023015"/>
    </source>
</evidence>
<dbReference type="SUPFAM" id="SSF46689">
    <property type="entry name" value="Homeodomain-like"/>
    <property type="match status" value="1"/>
</dbReference>
<dbReference type="Proteomes" id="UP000196342">
    <property type="component" value="Unassembled WGS sequence"/>
</dbReference>
<keyword evidence="1" id="KW-0805">Transcription regulation</keyword>
<dbReference type="GO" id="GO:0003700">
    <property type="term" value="F:DNA-binding transcription factor activity"/>
    <property type="evidence" value="ECO:0007669"/>
    <property type="project" value="TreeGrafter"/>
</dbReference>
<keyword evidence="2 4" id="KW-0238">DNA-binding</keyword>
<reference evidence="6 7" key="1">
    <citation type="submission" date="2017-05" db="EMBL/GenBank/DDBJ databases">
        <title>Chromobacterium violaceum GHPS1 isolated from Hydrocarbon polluted soil in French Guiana display an awesome secondary metabolite arsenal and a battery of drug and heavy-metal-resistance and detoxification of xenobiotics proteins.</title>
        <authorList>
            <person name="Belbahri L."/>
        </authorList>
    </citation>
    <scope>NUCLEOTIDE SEQUENCE [LARGE SCALE GENOMIC DNA]</scope>
    <source>
        <strain evidence="6 7">GHPS1</strain>
    </source>
</reference>
<dbReference type="InterPro" id="IPR011075">
    <property type="entry name" value="TetR_C"/>
</dbReference>
<accession>A0A202B4B2</accession>
<dbReference type="InterPro" id="IPR009057">
    <property type="entry name" value="Homeodomain-like_sf"/>
</dbReference>
<evidence type="ECO:0000313" key="6">
    <source>
        <dbReference type="EMBL" id="OVE46413.1"/>
    </source>
</evidence>
<dbReference type="PRINTS" id="PR00455">
    <property type="entry name" value="HTHTETR"/>
</dbReference>
<feature type="domain" description="HTH tetR-type" evidence="5">
    <location>
        <begin position="36"/>
        <end position="96"/>
    </location>
</feature>